<keyword evidence="5" id="KW-1185">Reference proteome</keyword>
<comment type="similarity">
    <text evidence="1">Belongs to the non-flavoprotein flavin reductase family.</text>
</comment>
<dbReference type="InterPro" id="IPR012349">
    <property type="entry name" value="Split_barrel_FMN-bd"/>
</dbReference>
<dbReference type="InterPro" id="IPR002563">
    <property type="entry name" value="Flavin_Rdtase-like_dom"/>
</dbReference>
<dbReference type="InterPro" id="IPR050268">
    <property type="entry name" value="NADH-dep_flavin_reductase"/>
</dbReference>
<dbReference type="Gene3D" id="2.30.110.10">
    <property type="entry name" value="Electron Transport, Fmn-binding Protein, Chain A"/>
    <property type="match status" value="1"/>
</dbReference>
<gene>
    <name evidence="4" type="ORF">GCM10009559_05190</name>
</gene>
<accession>A0ABP3ZH66</accession>
<feature type="domain" description="Flavin reductase like" evidence="3">
    <location>
        <begin position="12"/>
        <end position="155"/>
    </location>
</feature>
<comment type="caution">
    <text evidence="4">The sequence shown here is derived from an EMBL/GenBank/DDBJ whole genome shotgun (WGS) entry which is preliminary data.</text>
</comment>
<evidence type="ECO:0000256" key="1">
    <source>
        <dbReference type="ARBA" id="ARBA00008898"/>
    </source>
</evidence>
<evidence type="ECO:0000259" key="3">
    <source>
        <dbReference type="SMART" id="SM00903"/>
    </source>
</evidence>
<evidence type="ECO:0000313" key="4">
    <source>
        <dbReference type="EMBL" id="GAA0921983.1"/>
    </source>
</evidence>
<sequence>MTLDPDLFRAVCGTFATGVTVVAAQGPNEPHGSTVNSFASLSLCPPQIVVCLARSSRTWNAVEAAGAFAVNILAAGQRDVARLFASGEPDKLSRVDWAPGQNGAPLLRGAAAQLECRLTGVFPQATHILLIGSVTHAAHRTDAHPLIFFRSRMHDGVGPAPAGTRP</sequence>
<dbReference type="SMART" id="SM00903">
    <property type="entry name" value="Flavin_Reduct"/>
    <property type="match status" value="1"/>
</dbReference>
<evidence type="ECO:0000313" key="5">
    <source>
        <dbReference type="Proteomes" id="UP001499967"/>
    </source>
</evidence>
<proteinExistence type="inferred from homology"/>
<dbReference type="RefSeq" id="WP_343938439.1">
    <property type="nucleotide sequence ID" value="NZ_BAAAHP010000013.1"/>
</dbReference>
<reference evidence="5" key="1">
    <citation type="journal article" date="2019" name="Int. J. Syst. Evol. Microbiol.">
        <title>The Global Catalogue of Microorganisms (GCM) 10K type strain sequencing project: providing services to taxonomists for standard genome sequencing and annotation.</title>
        <authorList>
            <consortium name="The Broad Institute Genomics Platform"/>
            <consortium name="The Broad Institute Genome Sequencing Center for Infectious Disease"/>
            <person name="Wu L."/>
            <person name="Ma J."/>
        </authorList>
    </citation>
    <scope>NUCLEOTIDE SEQUENCE [LARGE SCALE GENOMIC DNA]</scope>
    <source>
        <strain evidence="5">JCM 11117</strain>
    </source>
</reference>
<organism evidence="4 5">
    <name type="scientific">Pseudonocardia zijingensis</name>
    <dbReference type="NCBI Taxonomy" id="153376"/>
    <lineage>
        <taxon>Bacteria</taxon>
        <taxon>Bacillati</taxon>
        <taxon>Actinomycetota</taxon>
        <taxon>Actinomycetes</taxon>
        <taxon>Pseudonocardiales</taxon>
        <taxon>Pseudonocardiaceae</taxon>
        <taxon>Pseudonocardia</taxon>
    </lineage>
</organism>
<dbReference type="Pfam" id="PF01613">
    <property type="entry name" value="Flavin_Reduct"/>
    <property type="match status" value="1"/>
</dbReference>
<dbReference type="SUPFAM" id="SSF50475">
    <property type="entry name" value="FMN-binding split barrel"/>
    <property type="match status" value="1"/>
</dbReference>
<dbReference type="PANTHER" id="PTHR30466:SF11">
    <property type="entry name" value="FLAVIN-DEPENDENT MONOOXYGENASE, REDUCTASE SUBUNIT HSAB"/>
    <property type="match status" value="1"/>
</dbReference>
<dbReference type="EMBL" id="BAAAHP010000013">
    <property type="protein sequence ID" value="GAA0921983.1"/>
    <property type="molecule type" value="Genomic_DNA"/>
</dbReference>
<dbReference type="PANTHER" id="PTHR30466">
    <property type="entry name" value="FLAVIN REDUCTASE"/>
    <property type="match status" value="1"/>
</dbReference>
<protein>
    <submittedName>
        <fullName evidence="4">Flavin reductase family protein</fullName>
    </submittedName>
</protein>
<keyword evidence="2" id="KW-0560">Oxidoreductase</keyword>
<evidence type="ECO:0000256" key="2">
    <source>
        <dbReference type="ARBA" id="ARBA00023002"/>
    </source>
</evidence>
<name>A0ABP3ZH66_9PSEU</name>
<dbReference type="Proteomes" id="UP001499967">
    <property type="component" value="Unassembled WGS sequence"/>
</dbReference>